<organism evidence="5 6">
    <name type="scientific">Pseudolactococcus chungangensis CAU 28 = DSM 22330</name>
    <dbReference type="NCBI Taxonomy" id="1122154"/>
    <lineage>
        <taxon>Bacteria</taxon>
        <taxon>Bacillati</taxon>
        <taxon>Bacillota</taxon>
        <taxon>Bacilli</taxon>
        <taxon>Lactobacillales</taxon>
        <taxon>Streptococcaceae</taxon>
        <taxon>Pseudolactococcus</taxon>
    </lineage>
</organism>
<dbReference type="RefSeq" id="WP_031365273.1">
    <property type="nucleotide sequence ID" value="NZ_FPKS01000003.1"/>
</dbReference>
<dbReference type="InterPro" id="IPR016181">
    <property type="entry name" value="Acyl_CoA_acyltransferase"/>
</dbReference>
<dbReference type="EMBL" id="JXJT01000007">
    <property type="protein sequence ID" value="PCS03917.1"/>
    <property type="molecule type" value="Genomic_DNA"/>
</dbReference>
<evidence type="ECO:0000313" key="7">
    <source>
        <dbReference type="Proteomes" id="UP000218979"/>
    </source>
</evidence>
<sequence>MLNYKKVETTETMAILSDLILVIWPEVFTPVIGATQVAYMLDTYQSIDQIKTEINDGVQYELILLNNQPIGYLAYAFEESQLFISKLYFLASSRGQGLSRQVFERFERIAKSHGKNQLHLHVNRDNTHALTIYQHYGFEIVQVVDTPFGEYLLNDYWMTKKL</sequence>
<evidence type="ECO:0000313" key="4">
    <source>
        <dbReference type="EMBL" id="PCS03917.1"/>
    </source>
</evidence>
<dbReference type="EMBL" id="FPKS01000003">
    <property type="protein sequence ID" value="SFZ72870.1"/>
    <property type="molecule type" value="Genomic_DNA"/>
</dbReference>
<name>A0A1K2H884_9LACT</name>
<dbReference type="SUPFAM" id="SSF55729">
    <property type="entry name" value="Acyl-CoA N-acyltransferases (Nat)"/>
    <property type="match status" value="1"/>
</dbReference>
<gene>
    <name evidence="4" type="ORF">RR45_GL001945</name>
    <name evidence="5" type="ORF">SAMN02746068_00672</name>
</gene>
<reference evidence="5 6" key="2">
    <citation type="submission" date="2016-11" db="EMBL/GenBank/DDBJ databases">
        <authorList>
            <person name="Jaros S."/>
            <person name="Januszkiewicz K."/>
            <person name="Wedrychowicz H."/>
        </authorList>
    </citation>
    <scope>NUCLEOTIDE SEQUENCE [LARGE SCALE GENOMIC DNA]</scope>
    <source>
        <strain evidence="5 6">DSM 22330</strain>
    </source>
</reference>
<keyword evidence="2" id="KW-0012">Acyltransferase</keyword>
<evidence type="ECO:0000313" key="6">
    <source>
        <dbReference type="Proteomes" id="UP000185655"/>
    </source>
</evidence>
<feature type="domain" description="N-acetyltransferase" evidence="3">
    <location>
        <begin position="8"/>
        <end position="162"/>
    </location>
</feature>
<evidence type="ECO:0000313" key="5">
    <source>
        <dbReference type="EMBL" id="SFZ72870.1"/>
    </source>
</evidence>
<dbReference type="Gene3D" id="3.40.630.30">
    <property type="match status" value="1"/>
</dbReference>
<reference evidence="4 7" key="1">
    <citation type="submission" date="2014-12" db="EMBL/GenBank/DDBJ databases">
        <title>Draft genome sequences of 10 type strains of Lactococcus.</title>
        <authorList>
            <person name="Sun Z."/>
            <person name="Zhong Z."/>
            <person name="Liu W."/>
            <person name="Zhang W."/>
            <person name="Zhang H."/>
        </authorList>
    </citation>
    <scope>NUCLEOTIDE SEQUENCE [LARGE SCALE GENOMIC DNA]</scope>
    <source>
        <strain evidence="4 7">DSM 22330</strain>
    </source>
</reference>
<dbReference type="Pfam" id="PF00583">
    <property type="entry name" value="Acetyltransf_1"/>
    <property type="match status" value="1"/>
</dbReference>
<dbReference type="InterPro" id="IPR000182">
    <property type="entry name" value="GNAT_dom"/>
</dbReference>
<evidence type="ECO:0000256" key="2">
    <source>
        <dbReference type="ARBA" id="ARBA00023315"/>
    </source>
</evidence>
<dbReference type="InterPro" id="IPR051556">
    <property type="entry name" value="N-term/lysine_N-AcTrnsfr"/>
</dbReference>
<evidence type="ECO:0000259" key="3">
    <source>
        <dbReference type="PROSITE" id="PS51186"/>
    </source>
</evidence>
<dbReference type="Proteomes" id="UP000185655">
    <property type="component" value="Unassembled WGS sequence"/>
</dbReference>
<protein>
    <submittedName>
        <fullName evidence="5">Acetyltransferase (GNAT) family protein</fullName>
    </submittedName>
</protein>
<dbReference type="PROSITE" id="PS51186">
    <property type="entry name" value="GNAT"/>
    <property type="match status" value="1"/>
</dbReference>
<dbReference type="PANTHER" id="PTHR42919">
    <property type="entry name" value="N-ALPHA-ACETYLTRANSFERASE"/>
    <property type="match status" value="1"/>
</dbReference>
<dbReference type="Proteomes" id="UP000218979">
    <property type="component" value="Unassembled WGS sequence"/>
</dbReference>
<dbReference type="OrthoDB" id="5419426at2"/>
<dbReference type="AlphaFoldDB" id="A0A1K2H884"/>
<keyword evidence="1 5" id="KW-0808">Transferase</keyword>
<dbReference type="PANTHER" id="PTHR42919:SF8">
    <property type="entry name" value="N-ALPHA-ACETYLTRANSFERASE 50"/>
    <property type="match status" value="1"/>
</dbReference>
<evidence type="ECO:0000256" key="1">
    <source>
        <dbReference type="ARBA" id="ARBA00022679"/>
    </source>
</evidence>
<dbReference type="GO" id="GO:0016747">
    <property type="term" value="F:acyltransferase activity, transferring groups other than amino-acyl groups"/>
    <property type="evidence" value="ECO:0007669"/>
    <property type="project" value="InterPro"/>
</dbReference>
<dbReference type="STRING" id="1122154.SAMN02746068_00672"/>
<accession>A0A1K2H884</accession>
<keyword evidence="7" id="KW-1185">Reference proteome</keyword>
<dbReference type="CDD" id="cd04301">
    <property type="entry name" value="NAT_SF"/>
    <property type="match status" value="1"/>
</dbReference>
<proteinExistence type="predicted"/>